<dbReference type="Pfam" id="PF00239">
    <property type="entry name" value="Resolvase"/>
    <property type="match status" value="1"/>
</dbReference>
<dbReference type="InterPro" id="IPR011109">
    <property type="entry name" value="DNA_bind_recombinase_dom"/>
</dbReference>
<dbReference type="GO" id="GO:0003677">
    <property type="term" value="F:DNA binding"/>
    <property type="evidence" value="ECO:0007669"/>
    <property type="project" value="InterPro"/>
</dbReference>
<accession>A0A378XP69</accession>
<evidence type="ECO:0000313" key="3">
    <source>
        <dbReference type="Proteomes" id="UP000254400"/>
    </source>
</evidence>
<dbReference type="Pfam" id="PF07508">
    <property type="entry name" value="Recombinase"/>
    <property type="match status" value="1"/>
</dbReference>
<dbReference type="CDD" id="cd00338">
    <property type="entry name" value="Ser_Recombinase"/>
    <property type="match status" value="1"/>
</dbReference>
<dbReference type="Gene3D" id="3.40.50.1390">
    <property type="entry name" value="Resolvase, N-terminal catalytic domain"/>
    <property type="match status" value="1"/>
</dbReference>
<proteinExistence type="predicted"/>
<dbReference type="AlphaFoldDB" id="A0A378XP69"/>
<sequence length="168" mass="19173">MRSNFDEVPQFQQMIVDSEKGLFDVLIVHKLDRFSRDKYDSAKYKRKLKLNGTQLYSVTENLDGSPESVILESLLEGMAEYYSKNLAREVMKGMKETAYQCKHTGGLPPIGYAVDPVTRKYIINEEECGIVETVFSMFLAGHGYNQIIRELTEQGSHHVMGNRSAREP</sequence>
<feature type="domain" description="Resolvase/invertase-type recombinase catalytic" evidence="1">
    <location>
        <begin position="1"/>
        <end position="103"/>
    </location>
</feature>
<dbReference type="Proteomes" id="UP000254400">
    <property type="component" value="Unassembled WGS sequence"/>
</dbReference>
<protein>
    <submittedName>
        <fullName evidence="2">Resolvase</fullName>
    </submittedName>
</protein>
<dbReference type="Gene3D" id="3.90.1750.20">
    <property type="entry name" value="Putative Large Serine Recombinase, Chain B, Domain 2"/>
    <property type="match status" value="1"/>
</dbReference>
<dbReference type="GO" id="GO:0000150">
    <property type="term" value="F:DNA strand exchange activity"/>
    <property type="evidence" value="ECO:0007669"/>
    <property type="project" value="InterPro"/>
</dbReference>
<dbReference type="InterPro" id="IPR038109">
    <property type="entry name" value="DNA_bind_recomb_sf"/>
</dbReference>
<name>A0A378XP69_PAEPO</name>
<dbReference type="PANTHER" id="PTHR30461:SF23">
    <property type="entry name" value="DNA RECOMBINASE-RELATED"/>
    <property type="match status" value="1"/>
</dbReference>
<evidence type="ECO:0000313" key="2">
    <source>
        <dbReference type="EMBL" id="SUA62053.1"/>
    </source>
</evidence>
<dbReference type="InterPro" id="IPR050639">
    <property type="entry name" value="SSR_resolvase"/>
</dbReference>
<organism evidence="2 3">
    <name type="scientific">Paenibacillus polymyxa</name>
    <name type="common">Bacillus polymyxa</name>
    <dbReference type="NCBI Taxonomy" id="1406"/>
    <lineage>
        <taxon>Bacteria</taxon>
        <taxon>Bacillati</taxon>
        <taxon>Bacillota</taxon>
        <taxon>Bacilli</taxon>
        <taxon>Bacillales</taxon>
        <taxon>Paenibacillaceae</taxon>
        <taxon>Paenibacillus</taxon>
    </lineage>
</organism>
<dbReference type="EMBL" id="UGSC01000001">
    <property type="protein sequence ID" value="SUA62053.1"/>
    <property type="molecule type" value="Genomic_DNA"/>
</dbReference>
<evidence type="ECO:0000259" key="1">
    <source>
        <dbReference type="SMART" id="SM00857"/>
    </source>
</evidence>
<gene>
    <name evidence="2" type="ORF">NCTC10343_00202</name>
</gene>
<dbReference type="PANTHER" id="PTHR30461">
    <property type="entry name" value="DNA-INVERTASE FROM LAMBDOID PROPHAGE"/>
    <property type="match status" value="1"/>
</dbReference>
<dbReference type="SUPFAM" id="SSF53041">
    <property type="entry name" value="Resolvase-like"/>
    <property type="match status" value="1"/>
</dbReference>
<dbReference type="InterPro" id="IPR006119">
    <property type="entry name" value="Resolv_N"/>
</dbReference>
<reference evidence="2 3" key="1">
    <citation type="submission" date="2018-06" db="EMBL/GenBank/DDBJ databases">
        <authorList>
            <consortium name="Pathogen Informatics"/>
            <person name="Doyle S."/>
        </authorList>
    </citation>
    <scope>NUCLEOTIDE SEQUENCE [LARGE SCALE GENOMIC DNA]</scope>
    <source>
        <strain evidence="2 3">NCTC10343</strain>
    </source>
</reference>
<dbReference type="SMART" id="SM00857">
    <property type="entry name" value="Resolvase"/>
    <property type="match status" value="1"/>
</dbReference>
<dbReference type="InterPro" id="IPR036162">
    <property type="entry name" value="Resolvase-like_N_sf"/>
</dbReference>